<dbReference type="PANTHER" id="PTHR48099:SF5">
    <property type="entry name" value="C-1-TETRAHYDROFOLATE SYNTHASE, CYTOPLASMIC"/>
    <property type="match status" value="1"/>
</dbReference>
<comment type="function">
    <text evidence="11">Catalyzes the oxidation of 5,10-methylenetetrahydrofolate to 5,10-methenyltetrahydrofolate and then the hydrolysis of 5,10-methenyltetrahydrofolate to 10-formyltetrahydrofolate.</text>
</comment>
<evidence type="ECO:0000259" key="12">
    <source>
        <dbReference type="Pfam" id="PF00763"/>
    </source>
</evidence>
<accession>A0ABS7MKP5</accession>
<dbReference type="EC" id="1.5.1.5" evidence="11"/>
<sequence length="297" mass="31113">MTAQLLTGAPVATSLSQELTVRIERLASAGITPQLAIVSVGERSDDQAYERSARRRLEGLGISCKSVHLPLSSNDADLSREVRAIKDDPSVHGLMVLRPLPAHLNEDRLGQELWPAQDVDGMTPASLAAVLRADPSGFAPCTAAAVMEILNYYKISLSGAEVVVVGRSLVIGRPVALLLLAADATVTICHSKTADLDAVCKRADIVIAAVGKAGCIGRKAMRAGQVLIDVGMNWNPETHSFVGDIDFEAASSIVRAVTPVPKGVGSVTTAVLAKHVVEAAERRAAAVHAAEHSAARS</sequence>
<dbReference type="Gene3D" id="3.40.50.720">
    <property type="entry name" value="NAD(P)-binding Rossmann-like Domain"/>
    <property type="match status" value="1"/>
</dbReference>
<evidence type="ECO:0000256" key="2">
    <source>
        <dbReference type="ARBA" id="ARBA00022563"/>
    </source>
</evidence>
<dbReference type="InterPro" id="IPR000672">
    <property type="entry name" value="THF_DH/CycHdrlase"/>
</dbReference>
<dbReference type="Proteomes" id="UP000700908">
    <property type="component" value="Unassembled WGS sequence"/>
</dbReference>
<keyword evidence="2 11" id="KW-0554">One-carbon metabolism</keyword>
<evidence type="ECO:0000256" key="3">
    <source>
        <dbReference type="ARBA" id="ARBA00022605"/>
    </source>
</evidence>
<keyword evidence="15" id="KW-1185">Reference proteome</keyword>
<keyword evidence="7 11" id="KW-0560">Oxidoreductase</keyword>
<organism evidence="14 15">
    <name type="scientific">Collinsella ureilytica</name>
    <dbReference type="NCBI Taxonomy" id="2869515"/>
    <lineage>
        <taxon>Bacteria</taxon>
        <taxon>Bacillati</taxon>
        <taxon>Actinomycetota</taxon>
        <taxon>Coriobacteriia</taxon>
        <taxon>Coriobacteriales</taxon>
        <taxon>Coriobacteriaceae</taxon>
        <taxon>Collinsella</taxon>
    </lineage>
</organism>
<dbReference type="InterPro" id="IPR020631">
    <property type="entry name" value="THF_DH/CycHdrlase_NAD-bd_dom"/>
</dbReference>
<keyword evidence="10 11" id="KW-0511">Multifunctional enzyme</keyword>
<dbReference type="CDD" id="cd01080">
    <property type="entry name" value="NAD_bind_m-THF_DH_Cyclohyd"/>
    <property type="match status" value="1"/>
</dbReference>
<keyword evidence="4 11" id="KW-0658">Purine biosynthesis</keyword>
<keyword evidence="6 11" id="KW-0521">NADP</keyword>
<evidence type="ECO:0000256" key="8">
    <source>
        <dbReference type="ARBA" id="ARBA00023102"/>
    </source>
</evidence>
<dbReference type="Pfam" id="PF02882">
    <property type="entry name" value="THF_DHG_CYH_C"/>
    <property type="match status" value="1"/>
</dbReference>
<gene>
    <name evidence="11" type="primary">folD</name>
    <name evidence="14" type="ORF">K6V98_06190</name>
</gene>
<dbReference type="EC" id="3.5.4.9" evidence="11"/>
<feature type="domain" description="Tetrahydrofolate dehydrogenase/cyclohydrolase NAD(P)-binding" evidence="13">
    <location>
        <begin position="140"/>
        <end position="283"/>
    </location>
</feature>
<evidence type="ECO:0000256" key="4">
    <source>
        <dbReference type="ARBA" id="ARBA00022755"/>
    </source>
</evidence>
<comment type="similarity">
    <text evidence="11">Belongs to the tetrahydrofolate dehydrogenase/cyclohydrolase family.</text>
</comment>
<evidence type="ECO:0000259" key="13">
    <source>
        <dbReference type="Pfam" id="PF02882"/>
    </source>
</evidence>
<evidence type="ECO:0000256" key="11">
    <source>
        <dbReference type="HAMAP-Rule" id="MF_01576"/>
    </source>
</evidence>
<dbReference type="InterPro" id="IPR020630">
    <property type="entry name" value="THF_DH/CycHdrlase_cat_dom"/>
</dbReference>
<keyword evidence="9 11" id="KW-0486">Methionine biosynthesis</keyword>
<dbReference type="HAMAP" id="MF_01576">
    <property type="entry name" value="THF_DHG_CYH"/>
    <property type="match status" value="1"/>
</dbReference>
<evidence type="ECO:0000313" key="15">
    <source>
        <dbReference type="Proteomes" id="UP000700908"/>
    </source>
</evidence>
<evidence type="ECO:0000256" key="5">
    <source>
        <dbReference type="ARBA" id="ARBA00022801"/>
    </source>
</evidence>
<comment type="catalytic activity">
    <reaction evidence="11">
        <text>(6R)-5,10-methenyltetrahydrofolate + H2O = (6R)-10-formyltetrahydrofolate + H(+)</text>
        <dbReference type="Rhea" id="RHEA:23700"/>
        <dbReference type="ChEBI" id="CHEBI:15377"/>
        <dbReference type="ChEBI" id="CHEBI:15378"/>
        <dbReference type="ChEBI" id="CHEBI:57455"/>
        <dbReference type="ChEBI" id="CHEBI:195366"/>
        <dbReference type="EC" id="3.5.4.9"/>
    </reaction>
</comment>
<feature type="domain" description="Tetrahydrofolate dehydrogenase/cyclohydrolase catalytic" evidence="12">
    <location>
        <begin position="6"/>
        <end position="120"/>
    </location>
</feature>
<keyword evidence="5 11" id="KW-0378">Hydrolase</keyword>
<evidence type="ECO:0000256" key="7">
    <source>
        <dbReference type="ARBA" id="ARBA00023002"/>
    </source>
</evidence>
<dbReference type="SUPFAM" id="SSF51735">
    <property type="entry name" value="NAD(P)-binding Rossmann-fold domains"/>
    <property type="match status" value="1"/>
</dbReference>
<evidence type="ECO:0000313" key="14">
    <source>
        <dbReference type="EMBL" id="MBY4797934.1"/>
    </source>
</evidence>
<evidence type="ECO:0000256" key="6">
    <source>
        <dbReference type="ARBA" id="ARBA00022857"/>
    </source>
</evidence>
<comment type="catalytic activity">
    <reaction evidence="11">
        <text>(6R)-5,10-methylene-5,6,7,8-tetrahydrofolate + NADP(+) = (6R)-5,10-methenyltetrahydrofolate + NADPH</text>
        <dbReference type="Rhea" id="RHEA:22812"/>
        <dbReference type="ChEBI" id="CHEBI:15636"/>
        <dbReference type="ChEBI" id="CHEBI:57455"/>
        <dbReference type="ChEBI" id="CHEBI:57783"/>
        <dbReference type="ChEBI" id="CHEBI:58349"/>
        <dbReference type="EC" id="1.5.1.5"/>
    </reaction>
</comment>
<dbReference type="PRINTS" id="PR00085">
    <property type="entry name" value="THFDHDRGNASE"/>
</dbReference>
<proteinExistence type="inferred from homology"/>
<evidence type="ECO:0000256" key="1">
    <source>
        <dbReference type="ARBA" id="ARBA00004777"/>
    </source>
</evidence>
<dbReference type="InterPro" id="IPR046346">
    <property type="entry name" value="Aminoacid_DH-like_N_sf"/>
</dbReference>
<protein>
    <recommendedName>
        <fullName evidence="11">Bifunctional protein FolD</fullName>
    </recommendedName>
    <domain>
        <recommendedName>
            <fullName evidence="11">Methylenetetrahydrofolate dehydrogenase</fullName>
            <ecNumber evidence="11">1.5.1.5</ecNumber>
        </recommendedName>
    </domain>
    <domain>
        <recommendedName>
            <fullName evidence="11">Methenyltetrahydrofolate cyclohydrolase</fullName>
            <ecNumber evidence="11">3.5.4.9</ecNumber>
        </recommendedName>
    </domain>
</protein>
<comment type="subunit">
    <text evidence="11">Homodimer.</text>
</comment>
<keyword evidence="8 11" id="KW-0368">Histidine biosynthesis</keyword>
<evidence type="ECO:0000256" key="10">
    <source>
        <dbReference type="ARBA" id="ARBA00023268"/>
    </source>
</evidence>
<dbReference type="SUPFAM" id="SSF53223">
    <property type="entry name" value="Aminoacid dehydrogenase-like, N-terminal domain"/>
    <property type="match status" value="1"/>
</dbReference>
<dbReference type="InterPro" id="IPR036291">
    <property type="entry name" value="NAD(P)-bd_dom_sf"/>
</dbReference>
<dbReference type="RefSeq" id="WP_222199656.1">
    <property type="nucleotide sequence ID" value="NZ_JAIMFO010000007.1"/>
</dbReference>
<reference evidence="14 15" key="1">
    <citation type="submission" date="2021-08" db="EMBL/GenBank/DDBJ databases">
        <title>Collinsella faecalis sp. nov. isolated from swine faeces.</title>
        <authorList>
            <person name="Oh B.S."/>
            <person name="Lee J.H."/>
        </authorList>
    </citation>
    <scope>NUCLEOTIDE SEQUENCE [LARGE SCALE GENOMIC DNA]</scope>
    <source>
        <strain evidence="14 15">AGMB00827</strain>
    </source>
</reference>
<dbReference type="PANTHER" id="PTHR48099">
    <property type="entry name" value="C-1-TETRAHYDROFOLATE SYNTHASE, CYTOPLASMIC-RELATED"/>
    <property type="match status" value="1"/>
</dbReference>
<comment type="caution">
    <text evidence="14">The sequence shown here is derived from an EMBL/GenBank/DDBJ whole genome shotgun (WGS) entry which is preliminary data.</text>
</comment>
<dbReference type="EMBL" id="JAIMFO010000007">
    <property type="protein sequence ID" value="MBY4797934.1"/>
    <property type="molecule type" value="Genomic_DNA"/>
</dbReference>
<evidence type="ECO:0000256" key="9">
    <source>
        <dbReference type="ARBA" id="ARBA00023167"/>
    </source>
</evidence>
<comment type="caution">
    <text evidence="11">Lacks conserved residue(s) required for the propagation of feature annotation.</text>
</comment>
<keyword evidence="3 11" id="KW-0028">Amino-acid biosynthesis</keyword>
<name>A0ABS7MKP5_9ACTN</name>
<dbReference type="Gene3D" id="3.40.50.10860">
    <property type="entry name" value="Leucine Dehydrogenase, chain A, domain 1"/>
    <property type="match status" value="1"/>
</dbReference>
<comment type="pathway">
    <text evidence="1 11">One-carbon metabolism; tetrahydrofolate interconversion.</text>
</comment>
<dbReference type="Pfam" id="PF00763">
    <property type="entry name" value="THF_DHG_CYH"/>
    <property type="match status" value="1"/>
</dbReference>
<feature type="binding site" evidence="11">
    <location>
        <begin position="166"/>
        <end position="168"/>
    </location>
    <ligand>
        <name>NADP(+)</name>
        <dbReference type="ChEBI" id="CHEBI:58349"/>
    </ligand>
</feature>